<keyword evidence="2" id="KW-1185">Reference proteome</keyword>
<evidence type="ECO:0000313" key="1">
    <source>
        <dbReference type="EMBL" id="KAK7853817.1"/>
    </source>
</evidence>
<gene>
    <name evidence="1" type="ORF">CFP56_034490</name>
</gene>
<evidence type="ECO:0008006" key="3">
    <source>
        <dbReference type="Google" id="ProtNLM"/>
    </source>
</evidence>
<sequence>KSNAKCILVEQSGKLGTFRHSARSHRFIPSNNKQWTIIHLNPERKFKSLKKNYLGKRWRSTVIEWGDYGKSLESSTFKLSVANFMARDWAKTNIILSCSLLVAEASAIKLGMQVASSDNHSTVVLENDSKECILQLSHHLRPSWSIEGLVQDVKREANIAAHALAKWVLSCNFASLFH</sequence>
<dbReference type="EMBL" id="PKMF04000061">
    <property type="protein sequence ID" value="KAK7853817.1"/>
    <property type="molecule type" value="Genomic_DNA"/>
</dbReference>
<feature type="non-terminal residue" evidence="1">
    <location>
        <position position="1"/>
    </location>
</feature>
<protein>
    <recommendedName>
        <fullName evidence="3">RNase H type-1 domain-containing protein</fullName>
    </recommendedName>
</protein>
<evidence type="ECO:0000313" key="2">
    <source>
        <dbReference type="Proteomes" id="UP000237347"/>
    </source>
</evidence>
<dbReference type="AlphaFoldDB" id="A0AAW0LQ93"/>
<organism evidence="1 2">
    <name type="scientific">Quercus suber</name>
    <name type="common">Cork oak</name>
    <dbReference type="NCBI Taxonomy" id="58331"/>
    <lineage>
        <taxon>Eukaryota</taxon>
        <taxon>Viridiplantae</taxon>
        <taxon>Streptophyta</taxon>
        <taxon>Embryophyta</taxon>
        <taxon>Tracheophyta</taxon>
        <taxon>Spermatophyta</taxon>
        <taxon>Magnoliopsida</taxon>
        <taxon>eudicotyledons</taxon>
        <taxon>Gunneridae</taxon>
        <taxon>Pentapetalae</taxon>
        <taxon>rosids</taxon>
        <taxon>fabids</taxon>
        <taxon>Fagales</taxon>
        <taxon>Fagaceae</taxon>
        <taxon>Quercus</taxon>
    </lineage>
</organism>
<comment type="caution">
    <text evidence="1">The sequence shown here is derived from an EMBL/GenBank/DDBJ whole genome shotgun (WGS) entry which is preliminary data.</text>
</comment>
<proteinExistence type="predicted"/>
<accession>A0AAW0LQ93</accession>
<name>A0AAW0LQ93_QUESU</name>
<dbReference type="Proteomes" id="UP000237347">
    <property type="component" value="Unassembled WGS sequence"/>
</dbReference>
<dbReference type="InterPro" id="IPR044730">
    <property type="entry name" value="RNase_H-like_dom_plant"/>
</dbReference>
<reference evidence="1 2" key="1">
    <citation type="journal article" date="2018" name="Sci. Data">
        <title>The draft genome sequence of cork oak.</title>
        <authorList>
            <person name="Ramos A.M."/>
            <person name="Usie A."/>
            <person name="Barbosa P."/>
            <person name="Barros P.M."/>
            <person name="Capote T."/>
            <person name="Chaves I."/>
            <person name="Simoes F."/>
            <person name="Abreu I."/>
            <person name="Carrasquinho I."/>
            <person name="Faro C."/>
            <person name="Guimaraes J.B."/>
            <person name="Mendonca D."/>
            <person name="Nobrega F."/>
            <person name="Rodrigues L."/>
            <person name="Saibo N.J.M."/>
            <person name="Varela M.C."/>
            <person name="Egas C."/>
            <person name="Matos J."/>
            <person name="Miguel C.M."/>
            <person name="Oliveira M.M."/>
            <person name="Ricardo C.P."/>
            <person name="Goncalves S."/>
        </authorList>
    </citation>
    <scope>NUCLEOTIDE SEQUENCE [LARGE SCALE GENOMIC DNA]</scope>
    <source>
        <strain evidence="2">cv. HL8</strain>
    </source>
</reference>
<dbReference type="CDD" id="cd06222">
    <property type="entry name" value="RNase_H_like"/>
    <property type="match status" value="1"/>
</dbReference>